<evidence type="ECO:0000256" key="4">
    <source>
        <dbReference type="ARBA" id="ARBA00023163"/>
    </source>
</evidence>
<dbReference type="Gene3D" id="1.10.10.10">
    <property type="entry name" value="Winged helix-like DNA-binding domain superfamily/Winged helix DNA-binding domain"/>
    <property type="match status" value="1"/>
</dbReference>
<feature type="domain" description="HTH lysR-type" evidence="5">
    <location>
        <begin position="7"/>
        <end position="64"/>
    </location>
</feature>
<dbReference type="InterPro" id="IPR058163">
    <property type="entry name" value="LysR-type_TF_proteobact-type"/>
</dbReference>
<dbReference type="EMBL" id="WUMV01000001">
    <property type="protein sequence ID" value="MXN63851.1"/>
    <property type="molecule type" value="Genomic_DNA"/>
</dbReference>
<keyword evidence="7" id="KW-1185">Reference proteome</keyword>
<dbReference type="GO" id="GO:0043565">
    <property type="term" value="F:sequence-specific DNA binding"/>
    <property type="evidence" value="ECO:0007669"/>
    <property type="project" value="TreeGrafter"/>
</dbReference>
<protein>
    <submittedName>
        <fullName evidence="6">LysR family transcriptional regulator</fullName>
    </submittedName>
</protein>
<dbReference type="InterPro" id="IPR005119">
    <property type="entry name" value="LysR_subst-bd"/>
</dbReference>
<organism evidence="6 7">
    <name type="scientific">Stappia sediminis</name>
    <dbReference type="NCBI Taxonomy" id="2692190"/>
    <lineage>
        <taxon>Bacteria</taxon>
        <taxon>Pseudomonadati</taxon>
        <taxon>Pseudomonadota</taxon>
        <taxon>Alphaproteobacteria</taxon>
        <taxon>Hyphomicrobiales</taxon>
        <taxon>Stappiaceae</taxon>
        <taxon>Stappia</taxon>
    </lineage>
</organism>
<name>A0A7X3LRP5_9HYPH</name>
<comment type="caution">
    <text evidence="6">The sequence shown here is derived from an EMBL/GenBank/DDBJ whole genome shotgun (WGS) entry which is preliminary data.</text>
</comment>
<dbReference type="PRINTS" id="PR00039">
    <property type="entry name" value="HTHLYSR"/>
</dbReference>
<reference evidence="6 7" key="1">
    <citation type="submission" date="2019-12" db="EMBL/GenBank/DDBJ databases">
        <authorList>
            <person name="Li M."/>
        </authorList>
    </citation>
    <scope>NUCLEOTIDE SEQUENCE [LARGE SCALE GENOMIC DNA]</scope>
    <source>
        <strain evidence="6 7">GBMRC 2046</strain>
    </source>
</reference>
<evidence type="ECO:0000313" key="7">
    <source>
        <dbReference type="Proteomes" id="UP000433101"/>
    </source>
</evidence>
<keyword evidence="2" id="KW-0805">Transcription regulation</keyword>
<dbReference type="RefSeq" id="WP_160774073.1">
    <property type="nucleotide sequence ID" value="NZ_WUMV01000001.1"/>
</dbReference>
<dbReference type="SUPFAM" id="SSF46785">
    <property type="entry name" value="Winged helix' DNA-binding domain"/>
    <property type="match status" value="1"/>
</dbReference>
<dbReference type="InterPro" id="IPR036390">
    <property type="entry name" value="WH_DNA-bd_sf"/>
</dbReference>
<evidence type="ECO:0000256" key="2">
    <source>
        <dbReference type="ARBA" id="ARBA00023015"/>
    </source>
</evidence>
<keyword evidence="3" id="KW-0238">DNA-binding</keyword>
<comment type="similarity">
    <text evidence="1">Belongs to the LysR transcriptional regulatory family.</text>
</comment>
<dbReference type="PANTHER" id="PTHR30537">
    <property type="entry name" value="HTH-TYPE TRANSCRIPTIONAL REGULATOR"/>
    <property type="match status" value="1"/>
</dbReference>
<sequence>MGWEGLPSLSILRAFEAAARQKSFSAAGRELNVTHVAVAQQVRRLEEHLGVSLIYREGRGIALTEQGERLAASLSEGLQTIRSGVEEILNADRERPLHVSLTPSFAVSWLMPRIGAFRAEYPDIELMLNPSPQVIDLKRDGFDLAIRFGTGKWPGLESEMFLKSNYVLVAAPSVIAGKKIDEPGDLVALPWLQELGTEEFAAWVRAKGVTVGTKRDIAHLPGHMILSAVRDGQGVAYTSRLFVDDDIREGRLVLLFEEVDGDDPVGYFLVRRPGPMREPLRRFHGWLKRQAKAGDAMHGI</sequence>
<dbReference type="SUPFAM" id="SSF53850">
    <property type="entry name" value="Periplasmic binding protein-like II"/>
    <property type="match status" value="1"/>
</dbReference>
<dbReference type="GO" id="GO:0003700">
    <property type="term" value="F:DNA-binding transcription factor activity"/>
    <property type="evidence" value="ECO:0007669"/>
    <property type="project" value="InterPro"/>
</dbReference>
<dbReference type="InterPro" id="IPR036388">
    <property type="entry name" value="WH-like_DNA-bd_sf"/>
</dbReference>
<accession>A0A7X3LRP5</accession>
<evidence type="ECO:0000256" key="1">
    <source>
        <dbReference type="ARBA" id="ARBA00009437"/>
    </source>
</evidence>
<dbReference type="PROSITE" id="PS50931">
    <property type="entry name" value="HTH_LYSR"/>
    <property type="match status" value="1"/>
</dbReference>
<dbReference type="GO" id="GO:0006351">
    <property type="term" value="P:DNA-templated transcription"/>
    <property type="evidence" value="ECO:0007669"/>
    <property type="project" value="TreeGrafter"/>
</dbReference>
<dbReference type="Pfam" id="PF03466">
    <property type="entry name" value="LysR_substrate"/>
    <property type="match status" value="1"/>
</dbReference>
<keyword evidence="4" id="KW-0804">Transcription</keyword>
<dbReference type="AlphaFoldDB" id="A0A7X3LRP5"/>
<dbReference type="PANTHER" id="PTHR30537:SF26">
    <property type="entry name" value="GLYCINE CLEAVAGE SYSTEM TRANSCRIPTIONAL ACTIVATOR"/>
    <property type="match status" value="1"/>
</dbReference>
<dbReference type="Pfam" id="PF00126">
    <property type="entry name" value="HTH_1"/>
    <property type="match status" value="1"/>
</dbReference>
<evidence type="ECO:0000259" key="5">
    <source>
        <dbReference type="PROSITE" id="PS50931"/>
    </source>
</evidence>
<proteinExistence type="inferred from homology"/>
<gene>
    <name evidence="6" type="ORF">GR183_02950</name>
</gene>
<evidence type="ECO:0000256" key="3">
    <source>
        <dbReference type="ARBA" id="ARBA00023125"/>
    </source>
</evidence>
<dbReference type="Proteomes" id="UP000433101">
    <property type="component" value="Unassembled WGS sequence"/>
</dbReference>
<dbReference type="InterPro" id="IPR000847">
    <property type="entry name" value="LysR_HTH_N"/>
</dbReference>
<dbReference type="Gene3D" id="3.40.190.10">
    <property type="entry name" value="Periplasmic binding protein-like II"/>
    <property type="match status" value="2"/>
</dbReference>
<evidence type="ECO:0000313" key="6">
    <source>
        <dbReference type="EMBL" id="MXN63851.1"/>
    </source>
</evidence>